<dbReference type="AlphaFoldDB" id="A0A9P5NA72"/>
<accession>A0A9P5NA72</accession>
<keyword evidence="2" id="KW-1185">Reference proteome</keyword>
<organism evidence="1 2">
    <name type="scientific">Gymnopilus junonius</name>
    <name type="common">Spectacular rustgill mushroom</name>
    <name type="synonym">Gymnopilus spectabilis subsp. junonius</name>
    <dbReference type="NCBI Taxonomy" id="109634"/>
    <lineage>
        <taxon>Eukaryota</taxon>
        <taxon>Fungi</taxon>
        <taxon>Dikarya</taxon>
        <taxon>Basidiomycota</taxon>
        <taxon>Agaricomycotina</taxon>
        <taxon>Agaricomycetes</taxon>
        <taxon>Agaricomycetidae</taxon>
        <taxon>Agaricales</taxon>
        <taxon>Agaricineae</taxon>
        <taxon>Hymenogastraceae</taxon>
        <taxon>Gymnopilus</taxon>
    </lineage>
</organism>
<gene>
    <name evidence="1" type="ORF">CPB84DRAFT_1797071</name>
</gene>
<reference evidence="1" key="1">
    <citation type="submission" date="2020-11" db="EMBL/GenBank/DDBJ databases">
        <authorList>
            <consortium name="DOE Joint Genome Institute"/>
            <person name="Ahrendt S."/>
            <person name="Riley R."/>
            <person name="Andreopoulos W."/>
            <person name="LaButti K."/>
            <person name="Pangilinan J."/>
            <person name="Ruiz-duenas F.J."/>
            <person name="Barrasa J.M."/>
            <person name="Sanchez-Garcia M."/>
            <person name="Camarero S."/>
            <person name="Miyauchi S."/>
            <person name="Serrano A."/>
            <person name="Linde D."/>
            <person name="Babiker R."/>
            <person name="Drula E."/>
            <person name="Ayuso-Fernandez I."/>
            <person name="Pacheco R."/>
            <person name="Padilla G."/>
            <person name="Ferreira P."/>
            <person name="Barriuso J."/>
            <person name="Kellner H."/>
            <person name="Castanera R."/>
            <person name="Alfaro M."/>
            <person name="Ramirez L."/>
            <person name="Pisabarro A.G."/>
            <person name="Kuo A."/>
            <person name="Tritt A."/>
            <person name="Lipzen A."/>
            <person name="He G."/>
            <person name="Yan M."/>
            <person name="Ng V."/>
            <person name="Cullen D."/>
            <person name="Martin F."/>
            <person name="Rosso M.-N."/>
            <person name="Henrissat B."/>
            <person name="Hibbett D."/>
            <person name="Martinez A.T."/>
            <person name="Grigoriev I.V."/>
        </authorList>
    </citation>
    <scope>NUCLEOTIDE SEQUENCE</scope>
    <source>
        <strain evidence="1">AH 44721</strain>
    </source>
</reference>
<protein>
    <submittedName>
        <fullName evidence="1">Uncharacterized protein</fullName>
    </submittedName>
</protein>
<proteinExistence type="predicted"/>
<dbReference type="EMBL" id="JADNYJ010000205">
    <property type="protein sequence ID" value="KAF8874952.1"/>
    <property type="molecule type" value="Genomic_DNA"/>
</dbReference>
<evidence type="ECO:0000313" key="2">
    <source>
        <dbReference type="Proteomes" id="UP000724874"/>
    </source>
</evidence>
<sequence length="437" mass="49558">MQTPAQRFFSIPELLSLAVDNVRVKDLNACSGVNLELRIICQERIFNHIKLSYRTTTLPNLGLECLCDNDGGMEFLKLLEVSPQLASYVRRIDIDIHHVEETDSIIDSIMPNFSFYEIFPKLGRLRTILVDCFMDWPKFEPQARLFLAHISSRVPEVNFSALRAVPLSAFVNTDIPKLKQLCISNVYEEESDNTGTSLSQVTNAKVIKLDSLDVGFGIHGFMLVFDPALCMFTSPRSPFDFSELRALDLCCSNYTIAGIQEIIEICSTKLERLRFHVDQPLADQDVSPLSPPDLGSLHNLHHLAIYTAVHHEAADDDDYGNRDDFPLIASMMQTLPSSLHGSRDLQVDFEVNILEDDESDYVFDTIPWSDLLHVIREDKILSCLKEVNLIVQVSFGDLIDDDESELLELLDDNEDVKFLKEKDILTCTGKQRNPIFI</sequence>
<dbReference type="OrthoDB" id="3125035at2759"/>
<comment type="caution">
    <text evidence="1">The sequence shown here is derived from an EMBL/GenBank/DDBJ whole genome shotgun (WGS) entry which is preliminary data.</text>
</comment>
<name>A0A9P5NA72_GYMJU</name>
<dbReference type="Proteomes" id="UP000724874">
    <property type="component" value="Unassembled WGS sequence"/>
</dbReference>
<evidence type="ECO:0000313" key="1">
    <source>
        <dbReference type="EMBL" id="KAF8874952.1"/>
    </source>
</evidence>